<accession>A0A426XUD4</accession>
<proteinExistence type="predicted"/>
<feature type="compositionally biased region" description="Basic and acidic residues" evidence="1">
    <location>
        <begin position="41"/>
        <end position="55"/>
    </location>
</feature>
<organism evidence="2 3">
    <name type="scientific">Ensete ventricosum</name>
    <name type="common">Abyssinian banana</name>
    <name type="synonym">Musa ensete</name>
    <dbReference type="NCBI Taxonomy" id="4639"/>
    <lineage>
        <taxon>Eukaryota</taxon>
        <taxon>Viridiplantae</taxon>
        <taxon>Streptophyta</taxon>
        <taxon>Embryophyta</taxon>
        <taxon>Tracheophyta</taxon>
        <taxon>Spermatophyta</taxon>
        <taxon>Magnoliopsida</taxon>
        <taxon>Liliopsida</taxon>
        <taxon>Zingiberales</taxon>
        <taxon>Musaceae</taxon>
        <taxon>Ensete</taxon>
    </lineage>
</organism>
<evidence type="ECO:0000313" key="2">
    <source>
        <dbReference type="EMBL" id="RRT42901.1"/>
    </source>
</evidence>
<comment type="caution">
    <text evidence="2">The sequence shown here is derived from an EMBL/GenBank/DDBJ whole genome shotgun (WGS) entry which is preliminary data.</text>
</comment>
<reference evidence="2 3" key="1">
    <citation type="journal article" date="2014" name="Agronomy (Basel)">
        <title>A Draft Genome Sequence for Ensete ventricosum, the Drought-Tolerant Tree Against Hunger.</title>
        <authorList>
            <person name="Harrison J."/>
            <person name="Moore K.A."/>
            <person name="Paszkiewicz K."/>
            <person name="Jones T."/>
            <person name="Grant M."/>
            <person name="Ambacheew D."/>
            <person name="Muzemil S."/>
            <person name="Studholme D.J."/>
        </authorList>
    </citation>
    <scope>NUCLEOTIDE SEQUENCE [LARGE SCALE GENOMIC DNA]</scope>
</reference>
<gene>
    <name evidence="2" type="ORF">B296_00030953</name>
</gene>
<feature type="region of interest" description="Disordered" evidence="1">
    <location>
        <begin position="25"/>
        <end position="64"/>
    </location>
</feature>
<evidence type="ECO:0000256" key="1">
    <source>
        <dbReference type="SAM" id="MobiDB-lite"/>
    </source>
</evidence>
<feature type="non-terminal residue" evidence="2">
    <location>
        <position position="1"/>
    </location>
</feature>
<evidence type="ECO:0000313" key="3">
    <source>
        <dbReference type="Proteomes" id="UP000287651"/>
    </source>
</evidence>
<dbReference type="EMBL" id="AMZH03017510">
    <property type="protein sequence ID" value="RRT42901.1"/>
    <property type="molecule type" value="Genomic_DNA"/>
</dbReference>
<sequence>ARLTASTRGMVERYDDMVSLKGTDFLSRTPRFHPSNRAPTPHRDDRGRASTHESEPVVLAQQTRRHVRLMRSAEPRCCPKVLLYGVPKDTSIEKHI</sequence>
<dbReference type="Proteomes" id="UP000287651">
    <property type="component" value="Unassembled WGS sequence"/>
</dbReference>
<name>A0A426XUD4_ENSVE</name>
<dbReference type="AlphaFoldDB" id="A0A426XUD4"/>
<protein>
    <submittedName>
        <fullName evidence="2">Uncharacterized protein</fullName>
    </submittedName>
</protein>